<evidence type="ECO:0000313" key="4">
    <source>
        <dbReference type="Proteomes" id="UP000273252"/>
    </source>
</evidence>
<dbReference type="OrthoDB" id="9771084at2"/>
<dbReference type="InterPro" id="IPR013154">
    <property type="entry name" value="ADH-like_N"/>
</dbReference>
<name>A0A3A6QBA1_9VIBR</name>
<sequence>MKAITFEKFGKSEEVLKIVDVDMPEVGENDVLVKMYTTTPNPSDTNKRNGSFPNLLDDGYVIPHSDGAGVVEAVGAGVDKSWIGKRVWLFNAQYGRRFGTAAQFISLNEEFIVELPDNISFQEGACLGIPVMTAHRCLFSDGCIEGKTVVVAGGAGRVGNYAIQLAKKAGAKVIATIVEDRDREACLEAGADAVINGIAEDAAAQILEANNGQRVDRIVEVQFGANLSLDLDIIALNGVIATYNSTIVREPVIPFFRAMYQCPTIKFVIVYAMPLEARLHAIKDITGWLEEGSIDIRVSEVLPMAQIAKAHDLIEAGQVRGAVVVNIDQEC</sequence>
<dbReference type="Pfam" id="PF00107">
    <property type="entry name" value="ADH_zinc_N"/>
    <property type="match status" value="1"/>
</dbReference>
<dbReference type="SMART" id="SM00829">
    <property type="entry name" value="PKS_ER"/>
    <property type="match status" value="1"/>
</dbReference>
<gene>
    <name evidence="3" type="ORF">DZ860_21660</name>
</gene>
<dbReference type="Gene3D" id="3.90.180.10">
    <property type="entry name" value="Medium-chain alcohol dehydrogenases, catalytic domain"/>
    <property type="match status" value="1"/>
</dbReference>
<dbReference type="InterPro" id="IPR011032">
    <property type="entry name" value="GroES-like_sf"/>
</dbReference>
<dbReference type="SUPFAM" id="SSF51735">
    <property type="entry name" value="NAD(P)-binding Rossmann-fold domains"/>
    <property type="match status" value="1"/>
</dbReference>
<dbReference type="InterPro" id="IPR020843">
    <property type="entry name" value="ER"/>
</dbReference>
<reference evidence="3 4" key="1">
    <citation type="submission" date="2018-08" db="EMBL/GenBank/DDBJ databases">
        <title>Vibrio isolated from the Eastern China Marginal Seas.</title>
        <authorList>
            <person name="Li Y."/>
        </authorList>
    </citation>
    <scope>NUCLEOTIDE SEQUENCE [LARGE SCALE GENOMIC DNA]</scope>
    <source>
        <strain evidence="3 4">BEI233</strain>
    </source>
</reference>
<dbReference type="GO" id="GO:0016491">
    <property type="term" value="F:oxidoreductase activity"/>
    <property type="evidence" value="ECO:0007669"/>
    <property type="project" value="InterPro"/>
</dbReference>
<dbReference type="RefSeq" id="WP_120035178.1">
    <property type="nucleotide sequence ID" value="NZ_QVMU01000034.1"/>
</dbReference>
<keyword evidence="4" id="KW-1185">Reference proteome</keyword>
<evidence type="ECO:0000259" key="2">
    <source>
        <dbReference type="SMART" id="SM00829"/>
    </source>
</evidence>
<proteinExistence type="predicted"/>
<dbReference type="Gene3D" id="3.40.50.720">
    <property type="entry name" value="NAD(P)-binding Rossmann-like Domain"/>
    <property type="match status" value="1"/>
</dbReference>
<dbReference type="AlphaFoldDB" id="A0A3A6QBA1"/>
<evidence type="ECO:0000256" key="1">
    <source>
        <dbReference type="ARBA" id="ARBA00022857"/>
    </source>
</evidence>
<evidence type="ECO:0000313" key="3">
    <source>
        <dbReference type="EMBL" id="RJX65363.1"/>
    </source>
</evidence>
<dbReference type="EMBL" id="QVMU01000034">
    <property type="protein sequence ID" value="RJX65363.1"/>
    <property type="molecule type" value="Genomic_DNA"/>
</dbReference>
<dbReference type="SUPFAM" id="SSF50129">
    <property type="entry name" value="GroES-like"/>
    <property type="match status" value="1"/>
</dbReference>
<dbReference type="Proteomes" id="UP000273252">
    <property type="component" value="Unassembled WGS sequence"/>
</dbReference>
<dbReference type="Pfam" id="PF08240">
    <property type="entry name" value="ADH_N"/>
    <property type="match status" value="1"/>
</dbReference>
<dbReference type="PANTHER" id="PTHR44154">
    <property type="entry name" value="QUINONE OXIDOREDUCTASE"/>
    <property type="match status" value="1"/>
</dbReference>
<organism evidence="3 4">
    <name type="scientific">Vibrio sinensis</name>
    <dbReference type="NCBI Taxonomy" id="2302434"/>
    <lineage>
        <taxon>Bacteria</taxon>
        <taxon>Pseudomonadati</taxon>
        <taxon>Pseudomonadota</taxon>
        <taxon>Gammaproteobacteria</taxon>
        <taxon>Vibrionales</taxon>
        <taxon>Vibrionaceae</taxon>
        <taxon>Vibrio</taxon>
    </lineage>
</organism>
<comment type="caution">
    <text evidence="3">The sequence shown here is derived from an EMBL/GenBank/DDBJ whole genome shotgun (WGS) entry which is preliminary data.</text>
</comment>
<accession>A0A3A6QBA1</accession>
<feature type="domain" description="Enoyl reductase (ER)" evidence="2">
    <location>
        <begin position="11"/>
        <end position="325"/>
    </location>
</feature>
<protein>
    <submittedName>
        <fullName evidence="3">NADPH:quinone reductase</fullName>
    </submittedName>
</protein>
<keyword evidence="1" id="KW-0521">NADP</keyword>
<dbReference type="InterPro" id="IPR013149">
    <property type="entry name" value="ADH-like_C"/>
</dbReference>
<dbReference type="InterPro" id="IPR051603">
    <property type="entry name" value="Zinc-ADH_QOR/CCCR"/>
</dbReference>
<dbReference type="PANTHER" id="PTHR44154:SF1">
    <property type="entry name" value="QUINONE OXIDOREDUCTASE"/>
    <property type="match status" value="1"/>
</dbReference>
<dbReference type="InterPro" id="IPR036291">
    <property type="entry name" value="NAD(P)-bd_dom_sf"/>
</dbReference>
<dbReference type="CDD" id="cd08253">
    <property type="entry name" value="zeta_crystallin"/>
    <property type="match status" value="1"/>
</dbReference>